<organism evidence="9 10">
    <name type="scientific">Enterococcus faecium</name>
    <name type="common">Streptococcus faecium</name>
    <dbReference type="NCBI Taxonomy" id="1352"/>
    <lineage>
        <taxon>Bacteria</taxon>
        <taxon>Bacillati</taxon>
        <taxon>Bacillota</taxon>
        <taxon>Bacilli</taxon>
        <taxon>Lactobacillales</taxon>
        <taxon>Enterococcaceae</taxon>
        <taxon>Enterococcus</taxon>
    </lineage>
</organism>
<evidence type="ECO:0000256" key="6">
    <source>
        <dbReference type="ARBA" id="ARBA00049024"/>
    </source>
</evidence>
<dbReference type="RefSeq" id="WP_010733121.1">
    <property type="nucleotide sequence ID" value="NZ_NGKW01000003.1"/>
</dbReference>
<dbReference type="PIRSF" id="PIRSF000151">
    <property type="entry name" value="GPR"/>
    <property type="match status" value="1"/>
</dbReference>
<dbReference type="CDD" id="cd07079">
    <property type="entry name" value="ALDH_F18-19_ProA-GPR"/>
    <property type="match status" value="1"/>
</dbReference>
<feature type="domain" description="Aldehyde dehydrogenase" evidence="8">
    <location>
        <begin position="9"/>
        <end position="279"/>
    </location>
</feature>
<dbReference type="NCBIfam" id="TIGR00407">
    <property type="entry name" value="proA"/>
    <property type="match status" value="1"/>
</dbReference>
<evidence type="ECO:0000256" key="4">
    <source>
        <dbReference type="ARBA" id="ARBA00022857"/>
    </source>
</evidence>
<dbReference type="UniPathway" id="UPA00098">
    <property type="reaction ID" value="UER00360"/>
</dbReference>
<evidence type="ECO:0000256" key="3">
    <source>
        <dbReference type="ARBA" id="ARBA00022650"/>
    </source>
</evidence>
<dbReference type="Proteomes" id="UP000194885">
    <property type="component" value="Unassembled WGS sequence"/>
</dbReference>
<dbReference type="EC" id="1.2.1.41" evidence="7"/>
<dbReference type="InterPro" id="IPR012134">
    <property type="entry name" value="Glu-5-SA_DH"/>
</dbReference>
<dbReference type="GO" id="GO:0005737">
    <property type="term" value="C:cytoplasm"/>
    <property type="evidence" value="ECO:0007669"/>
    <property type="project" value="UniProtKB-SubCell"/>
</dbReference>
<evidence type="ECO:0000256" key="1">
    <source>
        <dbReference type="ARBA" id="ARBA00004985"/>
    </source>
</evidence>
<dbReference type="EMBL" id="NGKW01000003">
    <property type="protein sequence ID" value="OTN94028.1"/>
    <property type="molecule type" value="Genomic_DNA"/>
</dbReference>
<dbReference type="Gene3D" id="3.40.605.10">
    <property type="entry name" value="Aldehyde Dehydrogenase, Chain A, domain 1"/>
    <property type="match status" value="1"/>
</dbReference>
<dbReference type="PROSITE" id="PS01223">
    <property type="entry name" value="PROA"/>
    <property type="match status" value="1"/>
</dbReference>
<comment type="catalytic activity">
    <reaction evidence="6 7">
        <text>L-glutamate 5-semialdehyde + phosphate + NADP(+) = L-glutamyl 5-phosphate + NADPH + H(+)</text>
        <dbReference type="Rhea" id="RHEA:19541"/>
        <dbReference type="ChEBI" id="CHEBI:15378"/>
        <dbReference type="ChEBI" id="CHEBI:43474"/>
        <dbReference type="ChEBI" id="CHEBI:57783"/>
        <dbReference type="ChEBI" id="CHEBI:58066"/>
        <dbReference type="ChEBI" id="CHEBI:58274"/>
        <dbReference type="ChEBI" id="CHEBI:58349"/>
        <dbReference type="EC" id="1.2.1.41"/>
    </reaction>
</comment>
<keyword evidence="4 7" id="KW-0521">NADP</keyword>
<dbReference type="InterPro" id="IPR000965">
    <property type="entry name" value="GPR_dom"/>
</dbReference>
<dbReference type="InterPro" id="IPR015590">
    <property type="entry name" value="Aldehyde_DH_dom"/>
</dbReference>
<dbReference type="NCBIfam" id="NF001221">
    <property type="entry name" value="PRK00197.1"/>
    <property type="match status" value="1"/>
</dbReference>
<evidence type="ECO:0000256" key="5">
    <source>
        <dbReference type="ARBA" id="ARBA00023002"/>
    </source>
</evidence>
<dbReference type="InterPro" id="IPR016161">
    <property type="entry name" value="Ald_DH/histidinol_DH"/>
</dbReference>
<evidence type="ECO:0000313" key="10">
    <source>
        <dbReference type="Proteomes" id="UP000194885"/>
    </source>
</evidence>
<feature type="domain" description="Aldehyde dehydrogenase" evidence="8">
    <location>
        <begin position="315"/>
        <end position="404"/>
    </location>
</feature>
<evidence type="ECO:0000259" key="8">
    <source>
        <dbReference type="Pfam" id="PF00171"/>
    </source>
</evidence>
<comment type="subcellular location">
    <subcellularLocation>
        <location evidence="7">Cytoplasm</location>
    </subcellularLocation>
</comment>
<dbReference type="SUPFAM" id="SSF53720">
    <property type="entry name" value="ALDH-like"/>
    <property type="match status" value="1"/>
</dbReference>
<comment type="function">
    <text evidence="7">Catalyzes the NADPH-dependent reduction of L-glutamate 5-phosphate into L-glutamate 5-semialdehyde and phosphate. The product spontaneously undergoes cyclization to form 1-pyrroline-5-carboxylate.</text>
</comment>
<evidence type="ECO:0000256" key="7">
    <source>
        <dbReference type="HAMAP-Rule" id="MF_00412"/>
    </source>
</evidence>
<dbReference type="GO" id="GO:0004350">
    <property type="term" value="F:glutamate-5-semialdehyde dehydrogenase activity"/>
    <property type="evidence" value="ECO:0007669"/>
    <property type="project" value="UniProtKB-UniRule"/>
</dbReference>
<keyword evidence="2 7" id="KW-0028">Amino-acid biosynthesis</keyword>
<dbReference type="InterPro" id="IPR016162">
    <property type="entry name" value="Ald_DH_N"/>
</dbReference>
<evidence type="ECO:0000256" key="2">
    <source>
        <dbReference type="ARBA" id="ARBA00022605"/>
    </source>
</evidence>
<protein>
    <recommendedName>
        <fullName evidence="7">Gamma-glutamyl phosphate reductase</fullName>
        <shortName evidence="7">GPR</shortName>
        <ecNumber evidence="7">1.2.1.41</ecNumber>
    </recommendedName>
    <alternativeName>
        <fullName evidence="7">Glutamate-5-semialdehyde dehydrogenase</fullName>
    </alternativeName>
    <alternativeName>
        <fullName evidence="7">Glutamyl-gamma-semialdehyde dehydrogenase</fullName>
        <shortName evidence="7">GSA dehydrogenase</shortName>
    </alternativeName>
</protein>
<dbReference type="AlphaFoldDB" id="A0A242BF92"/>
<dbReference type="InterPro" id="IPR020593">
    <property type="entry name" value="G-glutamylP_reductase_CS"/>
</dbReference>
<dbReference type="InterPro" id="IPR016163">
    <property type="entry name" value="Ald_DH_C"/>
</dbReference>
<gene>
    <name evidence="7" type="primary">proA</name>
    <name evidence="9" type="ORF">A5810_001907</name>
</gene>
<dbReference type="HAMAP" id="MF_00412">
    <property type="entry name" value="ProA"/>
    <property type="match status" value="1"/>
</dbReference>
<dbReference type="Pfam" id="PF00171">
    <property type="entry name" value="Aldedh"/>
    <property type="match status" value="2"/>
</dbReference>
<comment type="similarity">
    <text evidence="7">Belongs to the gamma-glutamyl phosphate reductase family.</text>
</comment>
<proteinExistence type="inferred from homology"/>
<keyword evidence="7" id="KW-0963">Cytoplasm</keyword>
<dbReference type="PANTHER" id="PTHR11063:SF8">
    <property type="entry name" value="DELTA-1-PYRROLINE-5-CARBOXYLATE SYNTHASE"/>
    <property type="match status" value="1"/>
</dbReference>
<dbReference type="FunFam" id="3.40.309.10:FF:000006">
    <property type="entry name" value="Gamma-glutamyl phosphate reductase"/>
    <property type="match status" value="1"/>
</dbReference>
<keyword evidence="3 7" id="KW-0641">Proline biosynthesis</keyword>
<evidence type="ECO:0000313" key="9">
    <source>
        <dbReference type="EMBL" id="OTN94028.1"/>
    </source>
</evidence>
<name>A0A242BF92_ENTFC</name>
<accession>A0A242BF92</accession>
<dbReference type="Gene3D" id="3.40.309.10">
    <property type="entry name" value="Aldehyde Dehydrogenase, Chain A, domain 2"/>
    <property type="match status" value="1"/>
</dbReference>
<sequence>MTDLMQLGQQAKDSAQQLALMPTNRKNELLIQMAKTIKKNQQAIIEANHKDLEKAVENNISETMQDRLQLTPERINAMAAEIEKIASLDDPIGKVDEMWTNTDGLRIGKKRVPLGVIGIIYESRPNVTTDAASLAFKSGNAVILRGGKEAFFSNQLLVQLLQQVLVSAGESPYAIQFVDDTSHETAEQLMQLTEYLDVLIPRGGAKLIQRVKEQATVPIIETGTGNNHVYIDKEAQLSMAVKIIVNAKASRPSVCNAAETLLIHSEIAPFFLPAIEKELVEHGVSLRADARALEYLETAALAEEADWDTEYLDYILAVKVVDSLSEAIAHINRHNTKHSETIVTDSYSASQRFLNEVDAAAVYVNASTRFTDGSVFGFGAEIGISTQKLHARGPMGLNELTSTKYIIYGDGQIRE</sequence>
<reference evidence="9 10" key="1">
    <citation type="submission" date="2017-05" db="EMBL/GenBank/DDBJ databases">
        <title>The Genome Sequence of Enterococcus faecium 7H8_DIV0219.</title>
        <authorList>
            <consortium name="The Broad Institute Genomics Platform"/>
            <consortium name="The Broad Institute Genomic Center for Infectious Diseases"/>
            <person name="Earl A."/>
            <person name="Manson A."/>
            <person name="Schwartman J."/>
            <person name="Gilmore M."/>
            <person name="Abouelleil A."/>
            <person name="Cao P."/>
            <person name="Chapman S."/>
            <person name="Cusick C."/>
            <person name="Shea T."/>
            <person name="Young S."/>
            <person name="Neafsey D."/>
            <person name="Nusbaum C."/>
            <person name="Birren B."/>
        </authorList>
    </citation>
    <scope>NUCLEOTIDE SEQUENCE [LARGE SCALE GENOMIC DNA]</scope>
    <source>
        <strain evidence="9 10">7H8_DIV0219</strain>
    </source>
</reference>
<comment type="pathway">
    <text evidence="1 7">Amino-acid biosynthesis; L-proline biosynthesis; L-glutamate 5-semialdehyde from L-glutamate: step 2/2.</text>
</comment>
<dbReference type="GO" id="GO:0050661">
    <property type="term" value="F:NADP binding"/>
    <property type="evidence" value="ECO:0007669"/>
    <property type="project" value="InterPro"/>
</dbReference>
<keyword evidence="5 7" id="KW-0560">Oxidoreductase</keyword>
<dbReference type="PANTHER" id="PTHR11063">
    <property type="entry name" value="GLUTAMATE SEMIALDEHYDE DEHYDROGENASE"/>
    <property type="match status" value="1"/>
</dbReference>
<comment type="caution">
    <text evidence="9">The sequence shown here is derived from an EMBL/GenBank/DDBJ whole genome shotgun (WGS) entry which is preliminary data.</text>
</comment>
<dbReference type="GO" id="GO:0055129">
    <property type="term" value="P:L-proline biosynthetic process"/>
    <property type="evidence" value="ECO:0007669"/>
    <property type="project" value="UniProtKB-UniRule"/>
</dbReference>